<evidence type="ECO:0000313" key="3">
    <source>
        <dbReference type="EMBL" id="GAA1961720.1"/>
    </source>
</evidence>
<accession>A0ABP5CF75</accession>
<evidence type="ECO:0000313" key="4">
    <source>
        <dbReference type="Proteomes" id="UP001501116"/>
    </source>
</evidence>
<dbReference type="InterPro" id="IPR048936">
    <property type="entry name" value="MvdD-like_ATPgrasp"/>
</dbReference>
<dbReference type="RefSeq" id="WP_344419473.1">
    <property type="nucleotide sequence ID" value="NZ_BAAANN010000013.1"/>
</dbReference>
<dbReference type="SUPFAM" id="SSF56059">
    <property type="entry name" value="Glutathione synthetase ATP-binding domain-like"/>
    <property type="match status" value="1"/>
</dbReference>
<keyword evidence="1" id="KW-0547">Nucleotide-binding</keyword>
<name>A0ABP5CF75_9PSEU</name>
<dbReference type="PROSITE" id="PS50975">
    <property type="entry name" value="ATP_GRASP"/>
    <property type="match status" value="1"/>
</dbReference>
<reference evidence="4" key="1">
    <citation type="journal article" date="2019" name="Int. J. Syst. Evol. Microbiol.">
        <title>The Global Catalogue of Microorganisms (GCM) 10K type strain sequencing project: providing services to taxonomists for standard genome sequencing and annotation.</title>
        <authorList>
            <consortium name="The Broad Institute Genomics Platform"/>
            <consortium name="The Broad Institute Genome Sequencing Center for Infectious Disease"/>
            <person name="Wu L."/>
            <person name="Ma J."/>
        </authorList>
    </citation>
    <scope>NUCLEOTIDE SEQUENCE [LARGE SCALE GENOMIC DNA]</scope>
    <source>
        <strain evidence="4">JCM 14545</strain>
    </source>
</reference>
<organism evidence="3 4">
    <name type="scientific">Amycolatopsis minnesotensis</name>
    <dbReference type="NCBI Taxonomy" id="337894"/>
    <lineage>
        <taxon>Bacteria</taxon>
        <taxon>Bacillati</taxon>
        <taxon>Actinomycetota</taxon>
        <taxon>Actinomycetes</taxon>
        <taxon>Pseudonocardiales</taxon>
        <taxon>Pseudonocardiaceae</taxon>
        <taxon>Amycolatopsis</taxon>
    </lineage>
</organism>
<keyword evidence="4" id="KW-1185">Reference proteome</keyword>
<dbReference type="InterPro" id="IPR011761">
    <property type="entry name" value="ATP-grasp"/>
</dbReference>
<dbReference type="Proteomes" id="UP001501116">
    <property type="component" value="Unassembled WGS sequence"/>
</dbReference>
<sequence>MTDPLVLILGDVAEWSAAEVSSELDARGIRWAALDTIDFPLRMSMDVRLDQDVGRWAGDLETSDSRVRLDEVTAVYYCKPRDFEMPSGLSGPELRFSRAQARTGLGGVLASLPVRWVSHPSALADAEYKPRQLTRLRAAGLVVPPTLVTNRAEAVREFAATYGPLVIKPLAEPIVWEGDGETVVYTRLLTSTDLDDLDGIETTAHLAQQWQDKAYEPRVIAVGDQVFAVAIHAESPQARIDWRTDYDSHRYEVIDLPDQVREGVFRYLRLAGLESSVFDFVVRPDGAWVALEANTTGSWGWLADACDLPIAAAFADTLTKE</sequence>
<dbReference type="EMBL" id="BAAANN010000013">
    <property type="protein sequence ID" value="GAA1961720.1"/>
    <property type="molecule type" value="Genomic_DNA"/>
</dbReference>
<gene>
    <name evidence="3" type="primary">tgmB_2</name>
    <name evidence="3" type="ORF">GCM10009754_35930</name>
</gene>
<evidence type="ECO:0000259" key="2">
    <source>
        <dbReference type="PROSITE" id="PS50975"/>
    </source>
</evidence>
<dbReference type="Pfam" id="PF21068">
    <property type="entry name" value="ATPgraspMvdD"/>
    <property type="match status" value="1"/>
</dbReference>
<dbReference type="Gene3D" id="3.30.470.20">
    <property type="entry name" value="ATP-grasp fold, B domain"/>
    <property type="match status" value="1"/>
</dbReference>
<keyword evidence="1" id="KW-0067">ATP-binding</keyword>
<feature type="domain" description="ATP-grasp" evidence="2">
    <location>
        <begin position="133"/>
        <end position="319"/>
    </location>
</feature>
<comment type="caution">
    <text evidence="3">The sequence shown here is derived from an EMBL/GenBank/DDBJ whole genome shotgun (WGS) entry which is preliminary data.</text>
</comment>
<dbReference type="PANTHER" id="PTHR21621:SF0">
    <property type="entry name" value="BETA-CITRYLGLUTAMATE SYNTHASE B-RELATED"/>
    <property type="match status" value="1"/>
</dbReference>
<protein>
    <submittedName>
        <fullName evidence="3">ATP-grasp ribosomal peptide maturase</fullName>
    </submittedName>
</protein>
<dbReference type="PANTHER" id="PTHR21621">
    <property type="entry name" value="RIBOSOMAL PROTEIN S6 MODIFICATION PROTEIN"/>
    <property type="match status" value="1"/>
</dbReference>
<proteinExistence type="predicted"/>
<evidence type="ECO:0000256" key="1">
    <source>
        <dbReference type="PROSITE-ProRule" id="PRU00409"/>
    </source>
</evidence>